<dbReference type="InterPro" id="IPR037277">
    <property type="entry name" value="Granulin_sf"/>
</dbReference>
<organism evidence="7 8">
    <name type="scientific">Strigamia maritima</name>
    <name type="common">European centipede</name>
    <name type="synonym">Geophilus maritimus</name>
    <dbReference type="NCBI Taxonomy" id="126957"/>
    <lineage>
        <taxon>Eukaryota</taxon>
        <taxon>Metazoa</taxon>
        <taxon>Ecdysozoa</taxon>
        <taxon>Arthropoda</taxon>
        <taxon>Myriapoda</taxon>
        <taxon>Chilopoda</taxon>
        <taxon>Pleurostigmophora</taxon>
        <taxon>Geophilomorpha</taxon>
        <taxon>Linotaeniidae</taxon>
        <taxon>Strigamia</taxon>
    </lineage>
</organism>
<feature type="chain" id="PRO_5004578933" description="Granulins domain-containing protein" evidence="5">
    <location>
        <begin position="20"/>
        <end position="221"/>
    </location>
</feature>
<dbReference type="GO" id="GO:0005576">
    <property type="term" value="C:extracellular region"/>
    <property type="evidence" value="ECO:0007669"/>
    <property type="project" value="UniProtKB-SubCell"/>
</dbReference>
<dbReference type="PhylomeDB" id="T1IX55"/>
<feature type="domain" description="Granulins" evidence="6">
    <location>
        <begin position="126"/>
        <end position="139"/>
    </location>
</feature>
<proteinExistence type="inferred from homology"/>
<dbReference type="EMBL" id="JH431641">
    <property type="status" value="NOT_ANNOTATED_CDS"/>
    <property type="molecule type" value="Genomic_DNA"/>
</dbReference>
<dbReference type="PANTHER" id="PTHR12274">
    <property type="entry name" value="GRANULIN"/>
    <property type="match status" value="1"/>
</dbReference>
<name>T1IX55_STRMM</name>
<dbReference type="eggNOG" id="KOG4296">
    <property type="taxonomic scope" value="Eukaryota"/>
</dbReference>
<keyword evidence="3" id="KW-0964">Secreted</keyword>
<feature type="signal peptide" evidence="5">
    <location>
        <begin position="1"/>
        <end position="19"/>
    </location>
</feature>
<evidence type="ECO:0000259" key="6">
    <source>
        <dbReference type="PROSITE" id="PS00799"/>
    </source>
</evidence>
<evidence type="ECO:0000256" key="4">
    <source>
        <dbReference type="ARBA" id="ARBA00023157"/>
    </source>
</evidence>
<evidence type="ECO:0000313" key="7">
    <source>
        <dbReference type="EnsemblMetazoa" id="SMAR005786-PA"/>
    </source>
</evidence>
<dbReference type="EnsemblMetazoa" id="SMAR005786-RA">
    <property type="protein sequence ID" value="SMAR005786-PA"/>
    <property type="gene ID" value="SMAR005786"/>
</dbReference>
<dbReference type="STRING" id="126957.T1IX55"/>
<evidence type="ECO:0000256" key="1">
    <source>
        <dbReference type="ARBA" id="ARBA00004613"/>
    </source>
</evidence>
<dbReference type="InterPro" id="IPR039036">
    <property type="entry name" value="Granulin_fam"/>
</dbReference>
<dbReference type="PANTHER" id="PTHR12274:SF3">
    <property type="entry name" value="PROGRANULIN"/>
    <property type="match status" value="1"/>
</dbReference>
<comment type="subcellular location">
    <subcellularLocation>
        <location evidence="1">Secreted</location>
    </subcellularLocation>
</comment>
<dbReference type="HOGENOM" id="CLU_066308_0_0_1"/>
<evidence type="ECO:0000313" key="8">
    <source>
        <dbReference type="Proteomes" id="UP000014500"/>
    </source>
</evidence>
<dbReference type="Proteomes" id="UP000014500">
    <property type="component" value="Unassembled WGS sequence"/>
</dbReference>
<dbReference type="OMA" id="VIRCDSK"/>
<comment type="similarity">
    <text evidence="2">Belongs to the granulin family.</text>
</comment>
<dbReference type="AlphaFoldDB" id="T1IX55"/>
<feature type="domain" description="Granulins" evidence="6">
    <location>
        <begin position="53"/>
        <end position="66"/>
    </location>
</feature>
<sequence length="221" mass="23224">MNALIHFLALAICLAYVQAGQCPDGSYCNDGSTCCKLSAGGYGCCPYPSATCCSDGAHCCPQGYTCDLAHSKCNPQSLLARLQYGQAEMRTKIPAIKKTLINVDACPPGQTQCTAGCCPLPNAVCCSDNQHCCPNGYTCAPPLCIKSEIENVQPLTEINFVKLESADKLETCPSGQTQCPAGCCPLPNAVCCSDNTSCCPSGTTCAPPFCIGIFDKKIKFE</sequence>
<dbReference type="PROSITE" id="PS00799">
    <property type="entry name" value="GRANULINS"/>
    <property type="match status" value="2"/>
</dbReference>
<keyword evidence="8" id="KW-1185">Reference proteome</keyword>
<keyword evidence="4" id="KW-1015">Disulfide bond</keyword>
<dbReference type="InterPro" id="IPR000118">
    <property type="entry name" value="Granulin"/>
</dbReference>
<evidence type="ECO:0000256" key="2">
    <source>
        <dbReference type="ARBA" id="ARBA00010093"/>
    </source>
</evidence>
<dbReference type="SUPFAM" id="SSF57277">
    <property type="entry name" value="Granulin repeat"/>
    <property type="match status" value="1"/>
</dbReference>
<dbReference type="SMART" id="SM00277">
    <property type="entry name" value="GRAN"/>
    <property type="match status" value="3"/>
</dbReference>
<dbReference type="Gene3D" id="2.10.25.160">
    <property type="entry name" value="Granulin"/>
    <property type="match status" value="3"/>
</dbReference>
<evidence type="ECO:0000256" key="3">
    <source>
        <dbReference type="ARBA" id="ARBA00022525"/>
    </source>
</evidence>
<evidence type="ECO:0000256" key="5">
    <source>
        <dbReference type="SAM" id="SignalP"/>
    </source>
</evidence>
<keyword evidence="5" id="KW-0732">Signal</keyword>
<protein>
    <recommendedName>
        <fullName evidence="6">Granulins domain-containing protein</fullName>
    </recommendedName>
</protein>
<reference evidence="8" key="1">
    <citation type="submission" date="2011-05" db="EMBL/GenBank/DDBJ databases">
        <authorList>
            <person name="Richards S.R."/>
            <person name="Qu J."/>
            <person name="Jiang H."/>
            <person name="Jhangiani S.N."/>
            <person name="Agravi P."/>
            <person name="Goodspeed R."/>
            <person name="Gross S."/>
            <person name="Mandapat C."/>
            <person name="Jackson L."/>
            <person name="Mathew T."/>
            <person name="Pu L."/>
            <person name="Thornton R."/>
            <person name="Saada N."/>
            <person name="Wilczek-Boney K.B."/>
            <person name="Lee S."/>
            <person name="Kovar C."/>
            <person name="Wu Y."/>
            <person name="Scherer S.E."/>
            <person name="Worley K.C."/>
            <person name="Muzny D.M."/>
            <person name="Gibbs R."/>
        </authorList>
    </citation>
    <scope>NUCLEOTIDE SEQUENCE</scope>
    <source>
        <strain evidence="8">Brora</strain>
    </source>
</reference>
<reference evidence="7" key="2">
    <citation type="submission" date="2015-02" db="UniProtKB">
        <authorList>
            <consortium name="EnsemblMetazoa"/>
        </authorList>
    </citation>
    <scope>IDENTIFICATION</scope>
</reference>
<dbReference type="Pfam" id="PF00396">
    <property type="entry name" value="Granulin"/>
    <property type="match status" value="3"/>
</dbReference>
<accession>T1IX55</accession>